<dbReference type="CDD" id="cd04763">
    <property type="entry name" value="HTH_MlrA-like"/>
    <property type="match status" value="1"/>
</dbReference>
<dbReference type="GO" id="GO:0003677">
    <property type="term" value="F:DNA binding"/>
    <property type="evidence" value="ECO:0007669"/>
    <property type="project" value="UniProtKB-KW"/>
</dbReference>
<dbReference type="PROSITE" id="PS50937">
    <property type="entry name" value="HTH_MERR_2"/>
    <property type="match status" value="1"/>
</dbReference>
<evidence type="ECO:0000313" key="8">
    <source>
        <dbReference type="EMBL" id="AEW74466.1"/>
    </source>
</evidence>
<protein>
    <recommendedName>
        <fullName evidence="5">HTH-type transcriptional regulator MlrA</fullName>
    </recommendedName>
    <alternativeName>
        <fullName evidence="6">MerR-like regulator A</fullName>
    </alternativeName>
</protein>
<keyword evidence="3" id="KW-0010">Activator</keyword>
<feature type="domain" description="HTH merR-type" evidence="7">
    <location>
        <begin position="47"/>
        <end position="116"/>
    </location>
</feature>
<proteinExistence type="predicted"/>
<keyword evidence="4" id="KW-0804">Transcription</keyword>
<dbReference type="PANTHER" id="PTHR30204">
    <property type="entry name" value="REDOX-CYCLING DRUG-SENSING TRANSCRIPTIONAL ACTIVATOR SOXR"/>
    <property type="match status" value="1"/>
</dbReference>
<dbReference type="InterPro" id="IPR000551">
    <property type="entry name" value="MerR-type_HTH_dom"/>
</dbReference>
<dbReference type="Pfam" id="PF22267">
    <property type="entry name" value="MlrA_C"/>
    <property type="match status" value="1"/>
</dbReference>
<dbReference type="PANTHER" id="PTHR30204:SF67">
    <property type="entry name" value="HTH-TYPE TRANSCRIPTIONAL REGULATOR MLRA-RELATED"/>
    <property type="match status" value="1"/>
</dbReference>
<dbReference type="InterPro" id="IPR009061">
    <property type="entry name" value="DNA-bd_dom_put_sf"/>
</dbReference>
<accession>G8LJR8</accession>
<keyword evidence="1" id="KW-0805">Transcription regulation</keyword>
<dbReference type="PROSITE" id="PS00552">
    <property type="entry name" value="HTH_MERR_1"/>
    <property type="match status" value="1"/>
</dbReference>
<dbReference type="InterPro" id="IPR053988">
    <property type="entry name" value="MlrA-like_helical"/>
</dbReference>
<reference evidence="8 9" key="1">
    <citation type="journal article" date="2011" name="Stand. Genomic Sci.">
        <title>Complete genome of the onion pathogen Enterobacter cloacae EcWSU1.</title>
        <authorList>
            <person name="Humann J.L."/>
            <person name="Wildung M."/>
            <person name="Cheng C.H."/>
            <person name="Lee T."/>
            <person name="Stewart J.E."/>
            <person name="Drew J.C."/>
            <person name="Triplett E.W."/>
            <person name="Main D."/>
            <person name="Schroeder B.K."/>
        </authorList>
    </citation>
    <scope>NUCLEOTIDE SEQUENCE [LARGE SCALE GENOMIC DNA]</scope>
    <source>
        <strain evidence="8 9">EcWSU1</strain>
    </source>
</reference>
<dbReference type="Pfam" id="PF22270">
    <property type="entry name" value="MlrA_helical"/>
    <property type="match status" value="1"/>
</dbReference>
<dbReference type="Pfam" id="PF13411">
    <property type="entry name" value="MerR_1"/>
    <property type="match status" value="1"/>
</dbReference>
<sequence>MPGITPFAEPNACFALFVQKTTISSWFSKQGLQLSWGRVSQGANMALYTIGEVALLCDINPVTLRAWQRRYGLLKPQRTDGGHRLFNDADIDRIREIKSWIDNGVQVGKVKSLLSHDDPDTQLLWREQQETLLRLLQAGNLQRLRAWIKEQGRDYPAQTLITHLFIPLRRRLQCQQTTLQALLSMLDGVLINYIAVCLASAKNKHGKDALVVGWNVHDTTRLWLEAWIATQNGWRVDVLVHSLAQFRPELFDGQTLLVWCGEVPSASQQQLMTEWREHGYPVYSLGPEEP</sequence>
<evidence type="ECO:0000256" key="5">
    <source>
        <dbReference type="ARBA" id="ARBA00071879"/>
    </source>
</evidence>
<keyword evidence="2" id="KW-0238">DNA-binding</keyword>
<dbReference type="InterPro" id="IPR053987">
    <property type="entry name" value="MlrA-like_C"/>
</dbReference>
<dbReference type="HOGENOM" id="CLU_045945_0_1_6"/>
<evidence type="ECO:0000256" key="4">
    <source>
        <dbReference type="ARBA" id="ARBA00023163"/>
    </source>
</evidence>
<dbReference type="SUPFAM" id="SSF46955">
    <property type="entry name" value="Putative DNA-binding domain"/>
    <property type="match status" value="1"/>
</dbReference>
<dbReference type="Gene3D" id="1.10.1660.10">
    <property type="match status" value="1"/>
</dbReference>
<evidence type="ECO:0000256" key="6">
    <source>
        <dbReference type="ARBA" id="ARBA00078579"/>
    </source>
</evidence>
<evidence type="ECO:0000256" key="3">
    <source>
        <dbReference type="ARBA" id="ARBA00023159"/>
    </source>
</evidence>
<dbReference type="EMBL" id="CP002886">
    <property type="protein sequence ID" value="AEW74466.1"/>
    <property type="molecule type" value="Genomic_DNA"/>
</dbReference>
<dbReference type="eggNOG" id="COG0789">
    <property type="taxonomic scope" value="Bacteria"/>
</dbReference>
<evidence type="ECO:0000259" key="7">
    <source>
        <dbReference type="PROSITE" id="PS50937"/>
    </source>
</evidence>
<dbReference type="KEGG" id="eec:EcWSU1_03038"/>
<dbReference type="FunFam" id="1.10.1660.10:FF:000007">
    <property type="entry name" value="HTH-type transcriptional regulator MlrA"/>
    <property type="match status" value="1"/>
</dbReference>
<evidence type="ECO:0000256" key="2">
    <source>
        <dbReference type="ARBA" id="ARBA00023125"/>
    </source>
</evidence>
<dbReference type="InterPro" id="IPR047057">
    <property type="entry name" value="MerR_fam"/>
</dbReference>
<evidence type="ECO:0000313" key="9">
    <source>
        <dbReference type="Proteomes" id="UP000007838"/>
    </source>
</evidence>
<dbReference type="AlphaFoldDB" id="G8LJR8"/>
<dbReference type="Proteomes" id="UP000007838">
    <property type="component" value="Chromosome"/>
</dbReference>
<dbReference type="SMART" id="SM00422">
    <property type="entry name" value="HTH_MERR"/>
    <property type="match status" value="1"/>
</dbReference>
<dbReference type="NCBIfam" id="NF011617">
    <property type="entry name" value="PRK15043.1"/>
    <property type="match status" value="1"/>
</dbReference>
<evidence type="ECO:0000256" key="1">
    <source>
        <dbReference type="ARBA" id="ARBA00023015"/>
    </source>
</evidence>
<dbReference type="GO" id="GO:0003700">
    <property type="term" value="F:DNA-binding transcription factor activity"/>
    <property type="evidence" value="ECO:0007669"/>
    <property type="project" value="InterPro"/>
</dbReference>
<name>G8LJR8_9ENTR</name>
<dbReference type="InterPro" id="IPR048225">
    <property type="entry name" value="MlrA-like_HTH"/>
</dbReference>
<organism evidence="8 9">
    <name type="scientific">Enterobacter ludwigii</name>
    <dbReference type="NCBI Taxonomy" id="299767"/>
    <lineage>
        <taxon>Bacteria</taxon>
        <taxon>Pseudomonadati</taxon>
        <taxon>Pseudomonadota</taxon>
        <taxon>Gammaproteobacteria</taxon>
        <taxon>Enterobacterales</taxon>
        <taxon>Enterobacteriaceae</taxon>
        <taxon>Enterobacter</taxon>
        <taxon>Enterobacter cloacae complex</taxon>
    </lineage>
</organism>
<gene>
    <name evidence="8" type="primary">mlrA</name>
    <name evidence="8" type="ORF">EcWSU1_03038</name>
</gene>